<reference evidence="2" key="1">
    <citation type="submission" date="2016-10" db="EMBL/GenBank/DDBJ databases">
        <authorList>
            <person name="Varghese N."/>
            <person name="Submissions S."/>
        </authorList>
    </citation>
    <scope>NUCLEOTIDE SEQUENCE [LARGE SCALE GENOMIC DNA]</scope>
    <source>
        <strain evidence="2">M1</strain>
    </source>
</reference>
<dbReference type="RefSeq" id="WP_090951691.1">
    <property type="nucleotide sequence ID" value="NZ_FOJS01000053.1"/>
</dbReference>
<evidence type="ECO:0000313" key="2">
    <source>
        <dbReference type="Proteomes" id="UP000198650"/>
    </source>
</evidence>
<dbReference type="AlphaFoldDB" id="A0A1I0TUH4"/>
<sequence length="299" mass="35232">MNIFEARKRLNEIDQLLLSEGAKLKAEADTNRILKSTYADRILKAFKKNIIFQILQSPDLNSHHLEALFKNWKDDIEEMKRVKQYNPINALVALKIFGRRIKELERRNNALYGQLREIQNQYTNLGKELEKSPYFKGKQEILDEIYHRKSMMKEICQRDELDLSFFYQNVMQLFLLGWKISKEDFLSLISVDHNRVSWDGVTLPTYPELKESLPEQLDFEAFLEAIFIEKVEDDGDSVFFDMVVDYTAEQIDRNKEFREKAHQFIQETFGPIPTYTAAVDEFGDIVELVPNKPNLKVIH</sequence>
<accession>A0A1I0TUH4</accession>
<dbReference type="EMBL" id="FOJS01000053">
    <property type="protein sequence ID" value="SFA54606.1"/>
    <property type="molecule type" value="Genomic_DNA"/>
</dbReference>
<name>A0A1I0TUH4_9BACL</name>
<dbReference type="OrthoDB" id="2914191at2"/>
<gene>
    <name evidence="1" type="ORF">SAMN05192569_105312</name>
</gene>
<keyword evidence="2" id="KW-1185">Reference proteome</keyword>
<proteinExistence type="predicted"/>
<organism evidence="1 2">
    <name type="scientific">Parageobacillus thermantarcticus</name>
    <dbReference type="NCBI Taxonomy" id="186116"/>
    <lineage>
        <taxon>Bacteria</taxon>
        <taxon>Bacillati</taxon>
        <taxon>Bacillota</taxon>
        <taxon>Bacilli</taxon>
        <taxon>Bacillales</taxon>
        <taxon>Anoxybacillaceae</taxon>
        <taxon>Parageobacillus</taxon>
    </lineage>
</organism>
<evidence type="ECO:0000313" key="1">
    <source>
        <dbReference type="EMBL" id="SFA54606.1"/>
    </source>
</evidence>
<protein>
    <submittedName>
        <fullName evidence="1">Uncharacterized protein</fullName>
    </submittedName>
</protein>
<dbReference type="STRING" id="186116.SAMN05192569_105312"/>
<dbReference type="Proteomes" id="UP000198650">
    <property type="component" value="Unassembled WGS sequence"/>
</dbReference>